<sequence length="267" mass="28012">MDTLRVAAGQAPAVCGDVTRNVATAVDLTRQAGARGVRLLALPEAFLTGYCPEAFASAPHVDAVPELLAPLIAAVRETGTTVVLNAPVARERGRTLSSVVVDVDGSVRVPYDKQHLSGDLERSRFVAGDHGASITVDGWQVALSVCYDGSFPEHARAAADDGARLYVNSGAFFVGGEHRRDTYYPARALDNGIFVLFAGATGECAHGDAVFAGGSAVYDPEGRPLARLAREAGLAVADLDPALMEATRAAHPMHADRLPDLGVRRRG</sequence>
<dbReference type="Gene3D" id="3.60.110.10">
    <property type="entry name" value="Carbon-nitrogen hydrolase"/>
    <property type="match status" value="1"/>
</dbReference>
<comment type="caution">
    <text evidence="3">The sequence shown here is derived from an EMBL/GenBank/DDBJ whole genome shotgun (WGS) entry which is preliminary data.</text>
</comment>
<evidence type="ECO:0000313" key="4">
    <source>
        <dbReference type="Proteomes" id="UP000756387"/>
    </source>
</evidence>
<accession>A0ABR9RTH9</accession>
<proteinExistence type="inferred from homology"/>
<keyword evidence="3" id="KW-0378">Hydrolase</keyword>
<feature type="domain" description="CN hydrolase" evidence="2">
    <location>
        <begin position="4"/>
        <end position="241"/>
    </location>
</feature>
<reference evidence="3 4" key="1">
    <citation type="submission" date="2020-10" db="EMBL/GenBank/DDBJ databases">
        <title>Nocardioides sp. isolated from sludge.</title>
        <authorList>
            <person name="Zhang X."/>
        </authorList>
    </citation>
    <scope>NUCLEOTIDE SEQUENCE [LARGE SCALE GENOMIC DNA]</scope>
    <source>
        <strain evidence="3 4">Y6</strain>
    </source>
</reference>
<dbReference type="SUPFAM" id="SSF56317">
    <property type="entry name" value="Carbon-nitrogen hydrolase"/>
    <property type="match status" value="1"/>
</dbReference>
<dbReference type="GO" id="GO:0016787">
    <property type="term" value="F:hydrolase activity"/>
    <property type="evidence" value="ECO:0007669"/>
    <property type="project" value="UniProtKB-KW"/>
</dbReference>
<comment type="similarity">
    <text evidence="1">Belongs to the carbon-nitrogen hydrolase superfamily. NIT1/NIT2 family.</text>
</comment>
<keyword evidence="4" id="KW-1185">Reference proteome</keyword>
<organism evidence="3 4">
    <name type="scientific">Nocardioides malaquae</name>
    <dbReference type="NCBI Taxonomy" id="2773426"/>
    <lineage>
        <taxon>Bacteria</taxon>
        <taxon>Bacillati</taxon>
        <taxon>Actinomycetota</taxon>
        <taxon>Actinomycetes</taxon>
        <taxon>Propionibacteriales</taxon>
        <taxon>Nocardioidaceae</taxon>
        <taxon>Nocardioides</taxon>
    </lineage>
</organism>
<protein>
    <submittedName>
        <fullName evidence="3">Carbon-nitrogen hydrolase family protein</fullName>
    </submittedName>
</protein>
<evidence type="ECO:0000313" key="3">
    <source>
        <dbReference type="EMBL" id="MBE7324908.1"/>
    </source>
</evidence>
<dbReference type="CDD" id="cd07197">
    <property type="entry name" value="nitrilase"/>
    <property type="match status" value="1"/>
</dbReference>
<evidence type="ECO:0000256" key="1">
    <source>
        <dbReference type="ARBA" id="ARBA00010613"/>
    </source>
</evidence>
<dbReference type="InterPro" id="IPR036526">
    <property type="entry name" value="C-N_Hydrolase_sf"/>
</dbReference>
<dbReference type="PROSITE" id="PS50263">
    <property type="entry name" value="CN_HYDROLASE"/>
    <property type="match status" value="1"/>
</dbReference>
<name>A0ABR9RTH9_9ACTN</name>
<dbReference type="InterPro" id="IPR003010">
    <property type="entry name" value="C-N_Hydrolase"/>
</dbReference>
<dbReference type="PANTHER" id="PTHR23088:SF27">
    <property type="entry name" value="DEAMINATED GLUTATHIONE AMIDASE"/>
    <property type="match status" value="1"/>
</dbReference>
<evidence type="ECO:0000259" key="2">
    <source>
        <dbReference type="PROSITE" id="PS50263"/>
    </source>
</evidence>
<dbReference type="Proteomes" id="UP000756387">
    <property type="component" value="Unassembled WGS sequence"/>
</dbReference>
<gene>
    <name evidence="3" type="ORF">IEQ44_09590</name>
</gene>
<dbReference type="PANTHER" id="PTHR23088">
    <property type="entry name" value="NITRILASE-RELATED"/>
    <property type="match status" value="1"/>
</dbReference>
<dbReference type="RefSeq" id="WP_193638247.1">
    <property type="nucleotide sequence ID" value="NZ_JADCSA010000008.1"/>
</dbReference>
<dbReference type="Pfam" id="PF00795">
    <property type="entry name" value="CN_hydrolase"/>
    <property type="match status" value="1"/>
</dbReference>
<dbReference type="EMBL" id="JADCSA010000008">
    <property type="protein sequence ID" value="MBE7324908.1"/>
    <property type="molecule type" value="Genomic_DNA"/>
</dbReference>